<dbReference type="AlphaFoldDB" id="A0A177MAY3"/>
<evidence type="ECO:0000256" key="8">
    <source>
        <dbReference type="ARBA" id="ARBA00022989"/>
    </source>
</evidence>
<comment type="subcellular location">
    <subcellularLocation>
        <location evidence="11">Cell inner membrane</location>
        <topology evidence="11">Single-pass membrane protein</topology>
    </subcellularLocation>
</comment>
<accession>A0A177MAY3</accession>
<protein>
    <recommendedName>
        <fullName evidence="11">Biosynthetic peptidoglycan transglycosylase</fullName>
        <ecNumber evidence="11">2.4.99.28</ecNumber>
    </recommendedName>
    <alternativeName>
        <fullName evidence="11">Glycan polymerase</fullName>
    </alternativeName>
    <alternativeName>
        <fullName evidence="11">Peptidoglycan glycosyltransferase MtgA</fullName>
        <shortName evidence="11">PGT</shortName>
    </alternativeName>
</protein>
<dbReference type="SUPFAM" id="SSF53955">
    <property type="entry name" value="Lysozyme-like"/>
    <property type="match status" value="1"/>
</dbReference>
<dbReference type="Pfam" id="PF00912">
    <property type="entry name" value="Transgly"/>
    <property type="match status" value="1"/>
</dbReference>
<comment type="similarity">
    <text evidence="11">Belongs to the glycosyltransferase 51 family.</text>
</comment>
<dbReference type="PANTHER" id="PTHR30400">
    <property type="entry name" value="MONOFUNCTIONAL BIOSYNTHETIC PEPTIDOGLYCAN TRANSGLYCOSYLASE"/>
    <property type="match status" value="1"/>
</dbReference>
<evidence type="ECO:0000256" key="1">
    <source>
        <dbReference type="ARBA" id="ARBA00022475"/>
    </source>
</evidence>
<evidence type="ECO:0000256" key="3">
    <source>
        <dbReference type="ARBA" id="ARBA00022676"/>
    </source>
</evidence>
<organism evidence="13 16">
    <name type="scientific">Methylomonas methanica</name>
    <dbReference type="NCBI Taxonomy" id="421"/>
    <lineage>
        <taxon>Bacteria</taxon>
        <taxon>Pseudomonadati</taxon>
        <taxon>Pseudomonadota</taxon>
        <taxon>Gammaproteobacteria</taxon>
        <taxon>Methylococcales</taxon>
        <taxon>Methylococcaceae</taxon>
        <taxon>Methylomonas</taxon>
    </lineage>
</organism>
<keyword evidence="10 11" id="KW-0961">Cell wall biogenesis/degradation</keyword>
<comment type="catalytic activity">
    <reaction evidence="11">
        <text>[GlcNAc-(1-&gt;4)-Mur2Ac(oyl-L-Ala-gamma-D-Glu-L-Lys-D-Ala-D-Ala)](n)-di-trans,octa-cis-undecaprenyl diphosphate + beta-D-GlcNAc-(1-&gt;4)-Mur2Ac(oyl-L-Ala-gamma-D-Glu-L-Lys-D-Ala-D-Ala)-di-trans,octa-cis-undecaprenyl diphosphate = [GlcNAc-(1-&gt;4)-Mur2Ac(oyl-L-Ala-gamma-D-Glu-L-Lys-D-Ala-D-Ala)](n+1)-di-trans,octa-cis-undecaprenyl diphosphate + di-trans,octa-cis-undecaprenyl diphosphate + H(+)</text>
        <dbReference type="Rhea" id="RHEA:23708"/>
        <dbReference type="Rhea" id="RHEA-COMP:9602"/>
        <dbReference type="Rhea" id="RHEA-COMP:9603"/>
        <dbReference type="ChEBI" id="CHEBI:15378"/>
        <dbReference type="ChEBI" id="CHEBI:58405"/>
        <dbReference type="ChEBI" id="CHEBI:60033"/>
        <dbReference type="ChEBI" id="CHEBI:78435"/>
        <dbReference type="EC" id="2.4.99.28"/>
    </reaction>
</comment>
<dbReference type="EMBL" id="LUUH01000028">
    <property type="protein sequence ID" value="OAI07385.1"/>
    <property type="molecule type" value="Genomic_DNA"/>
</dbReference>
<evidence type="ECO:0000256" key="5">
    <source>
        <dbReference type="ARBA" id="ARBA00022692"/>
    </source>
</evidence>
<dbReference type="InterPro" id="IPR023346">
    <property type="entry name" value="Lysozyme-like_dom_sf"/>
</dbReference>
<comment type="function">
    <text evidence="11">Peptidoglycan polymerase that catalyzes glycan chain elongation from lipid-linked precursors.</text>
</comment>
<dbReference type="HAMAP" id="MF_00766">
    <property type="entry name" value="PGT_MtgA"/>
    <property type="match status" value="1"/>
</dbReference>
<keyword evidence="4 11" id="KW-0808">Transferase</keyword>
<keyword evidence="8 11" id="KW-1133">Transmembrane helix</keyword>
<dbReference type="GO" id="GO:0016763">
    <property type="term" value="F:pentosyltransferase activity"/>
    <property type="evidence" value="ECO:0007669"/>
    <property type="project" value="InterPro"/>
</dbReference>
<evidence type="ECO:0000259" key="12">
    <source>
        <dbReference type="Pfam" id="PF00912"/>
    </source>
</evidence>
<dbReference type="GO" id="GO:0009274">
    <property type="term" value="C:peptidoglycan-based cell wall"/>
    <property type="evidence" value="ECO:0007669"/>
    <property type="project" value="InterPro"/>
</dbReference>
<evidence type="ECO:0000256" key="2">
    <source>
        <dbReference type="ARBA" id="ARBA00022519"/>
    </source>
</evidence>
<sequence>MKHFRHPARYRQFWRQPKTALSLLQRCKRGLVYALLFFVLSSLVLVGVLRYLPAPTSAFMLHQHVDDLAEGRRYKGIDQRWVSRRHISPHAFAAVIASEDQLFYQHNGFDVDAIAKAFNQYLRGGKLRGASTISQQVAKNLFLSPAKNFGRKALEIWFTLLIEAVWDKQRILEMYLNIAEFGDHLFGIEAASRRYFGISAQQLSASQAALLAATLPNPILLKADQPSAYLHKRQSWILGQMRVLGN</sequence>
<dbReference type="GO" id="GO:0009252">
    <property type="term" value="P:peptidoglycan biosynthetic process"/>
    <property type="evidence" value="ECO:0007669"/>
    <property type="project" value="UniProtKB-UniRule"/>
</dbReference>
<name>A0A177MAY3_METMH</name>
<evidence type="ECO:0000313" key="16">
    <source>
        <dbReference type="Proteomes" id="UP000078090"/>
    </source>
</evidence>
<evidence type="ECO:0000256" key="9">
    <source>
        <dbReference type="ARBA" id="ARBA00023136"/>
    </source>
</evidence>
<gene>
    <name evidence="11" type="primary">mtgA</name>
    <name evidence="13" type="ORF">A1332_02590</name>
    <name evidence="14" type="ORF">A1353_06815</name>
</gene>
<evidence type="ECO:0000256" key="6">
    <source>
        <dbReference type="ARBA" id="ARBA00022960"/>
    </source>
</evidence>
<evidence type="ECO:0000313" key="15">
    <source>
        <dbReference type="Proteomes" id="UP000077763"/>
    </source>
</evidence>
<dbReference type="EMBL" id="LUUG01000082">
    <property type="protein sequence ID" value="OAI02801.1"/>
    <property type="molecule type" value="Genomic_DNA"/>
</dbReference>
<keyword evidence="5 11" id="KW-0812">Transmembrane</keyword>
<evidence type="ECO:0000256" key="7">
    <source>
        <dbReference type="ARBA" id="ARBA00022984"/>
    </source>
</evidence>
<dbReference type="EC" id="2.4.99.28" evidence="11"/>
<evidence type="ECO:0000256" key="4">
    <source>
        <dbReference type="ARBA" id="ARBA00022679"/>
    </source>
</evidence>
<reference evidence="15 16" key="1">
    <citation type="submission" date="2016-03" db="EMBL/GenBank/DDBJ databases">
        <authorList>
            <person name="Ploux O."/>
        </authorList>
    </citation>
    <scope>NUCLEOTIDE SEQUENCE [LARGE SCALE GENOMIC DNA]</scope>
    <source>
        <strain evidence="13 16">R-45363</strain>
        <strain evidence="14 15">R-45371</strain>
    </source>
</reference>
<dbReference type="InterPro" id="IPR036950">
    <property type="entry name" value="PBP_transglycosylase"/>
</dbReference>
<keyword evidence="1 11" id="KW-1003">Cell membrane</keyword>
<dbReference type="GO" id="GO:0005886">
    <property type="term" value="C:plasma membrane"/>
    <property type="evidence" value="ECO:0007669"/>
    <property type="project" value="UniProtKB-SubCell"/>
</dbReference>
<dbReference type="Gene3D" id="1.10.3810.10">
    <property type="entry name" value="Biosynthetic peptidoglycan transglycosylase-like"/>
    <property type="match status" value="1"/>
</dbReference>
<dbReference type="GO" id="GO:0008360">
    <property type="term" value="P:regulation of cell shape"/>
    <property type="evidence" value="ECO:0007669"/>
    <property type="project" value="UniProtKB-KW"/>
</dbReference>
<keyword evidence="3 11" id="KW-0328">Glycosyltransferase</keyword>
<proteinExistence type="inferred from homology"/>
<keyword evidence="6 11" id="KW-0133">Cell shape</keyword>
<comment type="pathway">
    <text evidence="11">Cell wall biogenesis; peptidoglycan biosynthesis.</text>
</comment>
<dbReference type="InterPro" id="IPR001264">
    <property type="entry name" value="Glyco_trans_51"/>
</dbReference>
<feature type="transmembrane region" description="Helical" evidence="11">
    <location>
        <begin position="31"/>
        <end position="52"/>
    </location>
</feature>
<dbReference type="PANTHER" id="PTHR30400:SF0">
    <property type="entry name" value="BIOSYNTHETIC PEPTIDOGLYCAN TRANSGLYCOSYLASE"/>
    <property type="match status" value="1"/>
</dbReference>
<dbReference type="NCBIfam" id="TIGR02070">
    <property type="entry name" value="mono_pep_trsgly"/>
    <property type="match status" value="1"/>
</dbReference>
<dbReference type="UniPathway" id="UPA00219"/>
<evidence type="ECO:0000256" key="11">
    <source>
        <dbReference type="HAMAP-Rule" id="MF_00766"/>
    </source>
</evidence>
<evidence type="ECO:0000313" key="14">
    <source>
        <dbReference type="EMBL" id="OAI07385.1"/>
    </source>
</evidence>
<dbReference type="RefSeq" id="WP_064009198.1">
    <property type="nucleotide sequence ID" value="NZ_LUUG01000082.1"/>
</dbReference>
<keyword evidence="2 11" id="KW-0997">Cell inner membrane</keyword>
<dbReference type="OrthoDB" id="9766909at2"/>
<evidence type="ECO:0000313" key="13">
    <source>
        <dbReference type="EMBL" id="OAI02801.1"/>
    </source>
</evidence>
<feature type="domain" description="Glycosyl transferase family 51" evidence="12">
    <location>
        <begin position="77"/>
        <end position="241"/>
    </location>
</feature>
<dbReference type="Proteomes" id="UP000077763">
    <property type="component" value="Unassembled WGS sequence"/>
</dbReference>
<dbReference type="GO" id="GO:0071555">
    <property type="term" value="P:cell wall organization"/>
    <property type="evidence" value="ECO:0007669"/>
    <property type="project" value="UniProtKB-KW"/>
</dbReference>
<dbReference type="Proteomes" id="UP000078090">
    <property type="component" value="Unassembled WGS sequence"/>
</dbReference>
<dbReference type="InterPro" id="IPR011812">
    <property type="entry name" value="Pep_trsgly"/>
</dbReference>
<dbReference type="GO" id="GO:0008955">
    <property type="term" value="F:peptidoglycan glycosyltransferase activity"/>
    <property type="evidence" value="ECO:0007669"/>
    <property type="project" value="UniProtKB-UniRule"/>
</dbReference>
<keyword evidence="7 11" id="KW-0573">Peptidoglycan synthesis</keyword>
<evidence type="ECO:0000256" key="10">
    <source>
        <dbReference type="ARBA" id="ARBA00023316"/>
    </source>
</evidence>
<keyword evidence="9 11" id="KW-0472">Membrane</keyword>
<comment type="caution">
    <text evidence="13">The sequence shown here is derived from an EMBL/GenBank/DDBJ whole genome shotgun (WGS) entry which is preliminary data.</text>
</comment>